<protein>
    <submittedName>
        <fullName evidence="1">(northern house mosquito) hypothetical protein</fullName>
    </submittedName>
</protein>
<accession>A0A8D8AIZ8</accession>
<dbReference type="AlphaFoldDB" id="A0A8D8AIZ8"/>
<proteinExistence type="predicted"/>
<organism evidence="1">
    <name type="scientific">Culex pipiens</name>
    <name type="common">House mosquito</name>
    <dbReference type="NCBI Taxonomy" id="7175"/>
    <lineage>
        <taxon>Eukaryota</taxon>
        <taxon>Metazoa</taxon>
        <taxon>Ecdysozoa</taxon>
        <taxon>Arthropoda</taxon>
        <taxon>Hexapoda</taxon>
        <taxon>Insecta</taxon>
        <taxon>Pterygota</taxon>
        <taxon>Neoptera</taxon>
        <taxon>Endopterygota</taxon>
        <taxon>Diptera</taxon>
        <taxon>Nematocera</taxon>
        <taxon>Culicoidea</taxon>
        <taxon>Culicidae</taxon>
        <taxon>Culicinae</taxon>
        <taxon>Culicini</taxon>
        <taxon>Culex</taxon>
        <taxon>Culex</taxon>
    </lineage>
</organism>
<evidence type="ECO:0000313" key="1">
    <source>
        <dbReference type="EMBL" id="CAG6456258.1"/>
    </source>
</evidence>
<name>A0A8D8AIZ8_CULPI</name>
<dbReference type="EMBL" id="HBUE01030525">
    <property type="protein sequence ID" value="CAG6456258.1"/>
    <property type="molecule type" value="Transcribed_RNA"/>
</dbReference>
<reference evidence="1" key="1">
    <citation type="submission" date="2021-05" db="EMBL/GenBank/DDBJ databases">
        <authorList>
            <person name="Alioto T."/>
            <person name="Alioto T."/>
            <person name="Gomez Garrido J."/>
        </authorList>
    </citation>
    <scope>NUCLEOTIDE SEQUENCE</scope>
</reference>
<sequence>MTAGVCLHRSSWSTASMAHDAGRWLLTFVELLFCFLADIEEPLVWQQPLSSTPSDPERSTGPSAEWMILRCIALLWVTSRKDSLASRCVGLGAAGSAGLPNCFPMTMDVPISTMDSSQTCASKGSTLRARRFGMALLFRFLPL</sequence>